<evidence type="ECO:0008006" key="4">
    <source>
        <dbReference type="Google" id="ProtNLM"/>
    </source>
</evidence>
<keyword evidence="1" id="KW-0732">Signal</keyword>
<dbReference type="PROSITE" id="PS51257">
    <property type="entry name" value="PROKAR_LIPOPROTEIN"/>
    <property type="match status" value="1"/>
</dbReference>
<evidence type="ECO:0000313" key="2">
    <source>
        <dbReference type="EMBL" id="AFE05971.1"/>
    </source>
</evidence>
<sequence length="208" mass="21320">MRFMPTAALVFAASLATACGGPLEEAPRTADADVAEESIASQEQAIDESCVNSTVVLAQPDGAAVTAVFPTCGYQDASAASTDGSYDQTECPHRFVTEVTGLAGNFAQPFVEVIPASTVNESACKGVAIGGAAFGYKNGAWYGLGSVTTTGTWIPPGLFFPNGFCVLRFNIGSGGTGYSKMRVTGFGAALGVFKTRVRTGVRLGTSSC</sequence>
<dbReference type="Proteomes" id="UP000007587">
    <property type="component" value="Chromosome"/>
</dbReference>
<dbReference type="KEGG" id="ccx:COCOR_04700"/>
<feature type="chain" id="PRO_5003614203" description="Lipoprotein" evidence="1">
    <location>
        <begin position="19"/>
        <end position="208"/>
    </location>
</feature>
<dbReference type="RefSeq" id="WP_014397503.1">
    <property type="nucleotide sequence ID" value="NC_017030.1"/>
</dbReference>
<proteinExistence type="predicted"/>
<evidence type="ECO:0000313" key="3">
    <source>
        <dbReference type="Proteomes" id="UP000007587"/>
    </source>
</evidence>
<dbReference type="EMBL" id="CP003389">
    <property type="protein sequence ID" value="AFE05971.1"/>
    <property type="molecule type" value="Genomic_DNA"/>
</dbReference>
<dbReference type="AlphaFoldDB" id="H8MJH0"/>
<reference evidence="2 3" key="1">
    <citation type="journal article" date="2012" name="J. Bacteriol.">
        <title>Complete Genome Sequence of the Fruiting Myxobacterium Corallococcus coralloides DSM 2259.</title>
        <authorList>
            <person name="Huntley S."/>
            <person name="Zhang Y."/>
            <person name="Treuner-Lange A."/>
            <person name="Kneip S."/>
            <person name="Sensen C.W."/>
            <person name="Sogaard-Andersen L."/>
        </authorList>
    </citation>
    <scope>NUCLEOTIDE SEQUENCE [LARGE SCALE GENOMIC DNA]</scope>
    <source>
        <strain evidence="3">ATCC 25202 / DSM 2259 / NBRC 100086 / M2</strain>
    </source>
</reference>
<dbReference type="HOGENOM" id="CLU_1276980_0_0_7"/>
<evidence type="ECO:0000256" key="1">
    <source>
        <dbReference type="SAM" id="SignalP"/>
    </source>
</evidence>
<accession>H8MJH0</accession>
<reference evidence="3" key="2">
    <citation type="submission" date="2012-03" db="EMBL/GenBank/DDBJ databases">
        <title>Genome sequence of the fruiting myxobacterium Corallococcus coralloides DSM 2259.</title>
        <authorList>
            <person name="Huntley S."/>
            <person name="Zhang Y."/>
            <person name="Treuner-Lange A."/>
            <person name="Sensen C.W."/>
            <person name="Sogaard-Andersen L."/>
        </authorList>
    </citation>
    <scope>NUCLEOTIDE SEQUENCE [LARGE SCALE GENOMIC DNA]</scope>
    <source>
        <strain evidence="3">ATCC 25202 / DSM 2259 / NBRC 100086 / M2</strain>
    </source>
</reference>
<feature type="signal peptide" evidence="1">
    <location>
        <begin position="1"/>
        <end position="18"/>
    </location>
</feature>
<gene>
    <name evidence="2" type="ordered locus">COCOR_04700</name>
</gene>
<name>H8MJH0_CORCM</name>
<organism evidence="2 3">
    <name type="scientific">Corallococcus coralloides (strain ATCC 25202 / DSM 2259 / NBRC 100086 / M2)</name>
    <name type="common">Myxococcus coralloides</name>
    <dbReference type="NCBI Taxonomy" id="1144275"/>
    <lineage>
        <taxon>Bacteria</taxon>
        <taxon>Pseudomonadati</taxon>
        <taxon>Myxococcota</taxon>
        <taxon>Myxococcia</taxon>
        <taxon>Myxococcales</taxon>
        <taxon>Cystobacterineae</taxon>
        <taxon>Myxococcaceae</taxon>
        <taxon>Corallococcus</taxon>
    </lineage>
</organism>
<keyword evidence="3" id="KW-1185">Reference proteome</keyword>
<dbReference type="InParanoid" id="H8MJH0"/>
<protein>
    <recommendedName>
        <fullName evidence="4">Lipoprotein</fullName>
    </recommendedName>
</protein>
<dbReference type="STRING" id="1144275.COCOR_04700"/>